<proteinExistence type="predicted"/>
<accession>X1MCJ6</accession>
<reference evidence="1" key="1">
    <citation type="journal article" date="2014" name="Front. Microbiol.">
        <title>High frequency of phylogenetically diverse reductive dehalogenase-homologous genes in deep subseafloor sedimentary metagenomes.</title>
        <authorList>
            <person name="Kawai M."/>
            <person name="Futagami T."/>
            <person name="Toyoda A."/>
            <person name="Takaki Y."/>
            <person name="Nishi S."/>
            <person name="Hori S."/>
            <person name="Arai W."/>
            <person name="Tsubouchi T."/>
            <person name="Morono Y."/>
            <person name="Uchiyama I."/>
            <person name="Ito T."/>
            <person name="Fujiyama A."/>
            <person name="Inagaki F."/>
            <person name="Takami H."/>
        </authorList>
    </citation>
    <scope>NUCLEOTIDE SEQUENCE</scope>
    <source>
        <strain evidence="1">Expedition CK06-06</strain>
    </source>
</reference>
<feature type="non-terminal residue" evidence="1">
    <location>
        <position position="203"/>
    </location>
</feature>
<dbReference type="AlphaFoldDB" id="X1MCJ6"/>
<organism evidence="1">
    <name type="scientific">marine sediment metagenome</name>
    <dbReference type="NCBI Taxonomy" id="412755"/>
    <lineage>
        <taxon>unclassified sequences</taxon>
        <taxon>metagenomes</taxon>
        <taxon>ecological metagenomes</taxon>
    </lineage>
</organism>
<dbReference type="EMBL" id="BARV01012453">
    <property type="protein sequence ID" value="GAI04069.1"/>
    <property type="molecule type" value="Genomic_DNA"/>
</dbReference>
<gene>
    <name evidence="1" type="ORF">S06H3_23054</name>
</gene>
<feature type="non-terminal residue" evidence="1">
    <location>
        <position position="1"/>
    </location>
</feature>
<comment type="caution">
    <text evidence="1">The sequence shown here is derived from an EMBL/GenBank/DDBJ whole genome shotgun (WGS) entry which is preliminary data.</text>
</comment>
<sequence>ARIFAAAAVIIIAVLIGISHFGGSIDGASVAWADVARRADQLDFVHIYILRLKDGVIRDSGEAWYGHGKTVSFFGRNLIYDDGQTQLQFDRNKTLVAKQPSPFSKGGTIWNFGGLLAEDNEQFSNQLPTTIGDDFLIYVLDAPQDQGDWIESISVTVGRNSLLPIQIKCHHRDQPGAFGDYDLFIFDYDGPEKPAEFFEPPTV</sequence>
<protein>
    <submittedName>
        <fullName evidence="1">Uncharacterized protein</fullName>
    </submittedName>
</protein>
<evidence type="ECO:0000313" key="1">
    <source>
        <dbReference type="EMBL" id="GAI04069.1"/>
    </source>
</evidence>
<name>X1MCJ6_9ZZZZ</name>